<keyword evidence="1" id="KW-0687">Ribonucleoprotein</keyword>
<evidence type="ECO:0000256" key="1">
    <source>
        <dbReference type="RuleBase" id="RU367065"/>
    </source>
</evidence>
<dbReference type="SUPFAM" id="SSF48371">
    <property type="entry name" value="ARM repeat"/>
    <property type="match status" value="1"/>
</dbReference>
<evidence type="ECO:0000313" key="3">
    <source>
        <dbReference type="Proteomes" id="UP001642484"/>
    </source>
</evidence>
<comment type="function">
    <text evidence="1">Involved in nucleolar processing of pre-18S ribosomal RNA.</text>
</comment>
<dbReference type="Gene3D" id="1.25.10.10">
    <property type="entry name" value="Leucine-rich Repeat Variant"/>
    <property type="match status" value="2"/>
</dbReference>
<reference evidence="2 3" key="1">
    <citation type="submission" date="2024-02" db="EMBL/GenBank/DDBJ databases">
        <authorList>
            <person name="Chen Y."/>
            <person name="Shah S."/>
            <person name="Dougan E. K."/>
            <person name="Thang M."/>
            <person name="Chan C."/>
        </authorList>
    </citation>
    <scope>NUCLEOTIDE SEQUENCE [LARGE SCALE GENOMIC DNA]</scope>
</reference>
<keyword evidence="3" id="KW-1185">Reference proteome</keyword>
<organism evidence="2 3">
    <name type="scientific">Durusdinium trenchii</name>
    <dbReference type="NCBI Taxonomy" id="1381693"/>
    <lineage>
        <taxon>Eukaryota</taxon>
        <taxon>Sar</taxon>
        <taxon>Alveolata</taxon>
        <taxon>Dinophyceae</taxon>
        <taxon>Suessiales</taxon>
        <taxon>Symbiodiniaceae</taxon>
        <taxon>Durusdinium</taxon>
    </lineage>
</organism>
<dbReference type="InterPro" id="IPR016024">
    <property type="entry name" value="ARM-type_fold"/>
</dbReference>
<gene>
    <name evidence="2" type="ORF">CCMP2556_LOCUS25774</name>
</gene>
<dbReference type="InterPro" id="IPR040191">
    <property type="entry name" value="UTP10"/>
</dbReference>
<sequence>EVECRKQALALKGLLLRSLCVNHPVTFFSGLCLSLGIKGKAPKGNAATLLVDQDFSLHFSSCVMSSAAAALKDRHDLREEEEEDDEEGPKWTPLCAAVSEHVCKRFLSSEGDCEVMSRAWHLLGDLCRFSRGQAYGPLLSLALPKAGAFLALDTLDAAGASAAVACCQCVRSIVSSLGHGILERLKDIVKPLLALALQPKAIESEVDLDGEVLLTLSALCRSVGGFLSPFLKKFLEVACSPATLERSKALQDLGKDLVEGVPHRLLLKEVQAATVDPFKGDGELEEGLLRSQRLVCFYLWILKKATPEFVAAQDMMPALLRLFGISGSAVNSFLRQPAPDGSAIDAQEIPVRLLKRDLMPSLITSSSIEDLSWANVAHAASLNQLQLLGGAAFARFCLFLEPEEVKTRIAKVLDWARGKQERLLSRPKAEPKDEDASKALALLAALTTLTAEADGLAEELLMPLTSKDISSALQSCHALALRLVKEKAPKKKRRLSQPRAAKEVLSGHSWWWFDVATSCLKFLALAFKQGSTKHAREEVKIWGESLEDLQDVTVAIFDLFEFLPSDDLTGALSQALQSALVAMTSAAPGDAVKRLMQAILEKTRGEDAEVKLQALRCAHRMWTDLGVQVVTCLSEVIMYTSELQDDEDPRVESAVKALVRTIEDCTGESLQEAMQT</sequence>
<accession>A0ABP0MIP2</accession>
<keyword evidence="1" id="KW-0698">rRNA processing</keyword>
<dbReference type="EMBL" id="CAXAMN010017447">
    <property type="protein sequence ID" value="CAK9050569.1"/>
    <property type="molecule type" value="Genomic_DNA"/>
</dbReference>
<dbReference type="InterPro" id="IPR011989">
    <property type="entry name" value="ARM-like"/>
</dbReference>
<comment type="subcellular location">
    <subcellularLocation>
        <location evidence="1">Nucleus</location>
        <location evidence="1">Nucleolus</location>
    </subcellularLocation>
</comment>
<comment type="caution">
    <text evidence="2">The sequence shown here is derived from an EMBL/GenBank/DDBJ whole genome shotgun (WGS) entry which is preliminary data.</text>
</comment>
<dbReference type="Proteomes" id="UP001642484">
    <property type="component" value="Unassembled WGS sequence"/>
</dbReference>
<comment type="similarity">
    <text evidence="1">Belongs to the HEATR1/UTP10 family.</text>
</comment>
<protein>
    <recommendedName>
        <fullName evidence="1">HEAT repeat-containing protein 1</fullName>
    </recommendedName>
</protein>
<evidence type="ECO:0000313" key="2">
    <source>
        <dbReference type="EMBL" id="CAK9050569.1"/>
    </source>
</evidence>
<name>A0ABP0MIP2_9DINO</name>
<feature type="non-terminal residue" evidence="2">
    <location>
        <position position="1"/>
    </location>
</feature>
<keyword evidence="1" id="KW-0690">Ribosome biogenesis</keyword>
<proteinExistence type="inferred from homology"/>
<keyword evidence="1" id="KW-0539">Nucleus</keyword>
<dbReference type="PANTHER" id="PTHR13457:SF1">
    <property type="entry name" value="HEAT REPEAT-CONTAINING PROTEIN 1"/>
    <property type="match status" value="1"/>
</dbReference>
<dbReference type="PANTHER" id="PTHR13457">
    <property type="entry name" value="BAP28"/>
    <property type="match status" value="1"/>
</dbReference>